<dbReference type="PANTHER" id="PTHR33495:SF2">
    <property type="entry name" value="ANTI-SIGMA FACTOR ANTAGONIST TM_1081-RELATED"/>
    <property type="match status" value="1"/>
</dbReference>
<dbReference type="PANTHER" id="PTHR33495">
    <property type="entry name" value="ANTI-SIGMA FACTOR ANTAGONIST TM_1081-RELATED-RELATED"/>
    <property type="match status" value="1"/>
</dbReference>
<name>A0A8E7B2M8_9EURY</name>
<evidence type="ECO:0000313" key="3">
    <source>
        <dbReference type="EMBL" id="QVV89769.1"/>
    </source>
</evidence>
<dbReference type="Proteomes" id="UP000680656">
    <property type="component" value="Chromosome"/>
</dbReference>
<evidence type="ECO:0000259" key="2">
    <source>
        <dbReference type="PROSITE" id="PS50801"/>
    </source>
</evidence>
<dbReference type="InterPro" id="IPR036513">
    <property type="entry name" value="STAS_dom_sf"/>
</dbReference>
<comment type="similarity">
    <text evidence="1">Belongs to the anti-sigma-factor antagonist family.</text>
</comment>
<dbReference type="EMBL" id="CP075546">
    <property type="protein sequence ID" value="QVV89769.1"/>
    <property type="molecule type" value="Genomic_DNA"/>
</dbReference>
<dbReference type="PROSITE" id="PS50801">
    <property type="entry name" value="STAS"/>
    <property type="match status" value="1"/>
</dbReference>
<proteinExistence type="inferred from homology"/>
<dbReference type="CDD" id="cd07043">
    <property type="entry name" value="STAS_anti-anti-sigma_factors"/>
    <property type="match status" value="1"/>
</dbReference>
<dbReference type="SUPFAM" id="SSF52091">
    <property type="entry name" value="SpoIIaa-like"/>
    <property type="match status" value="1"/>
</dbReference>
<dbReference type="KEGG" id="mrtj:KHC33_04490"/>
<dbReference type="InterPro" id="IPR003658">
    <property type="entry name" value="Anti-sigma_ant"/>
</dbReference>
<sequence length="117" mass="12322">MEGNLAVSEREVSGVTILDISGRIDAATSSQIEGELGKKIDSGVTSMVLNMSDLSYISSSGLRVILAALKRVKSCGGIIALSNLQAGPGEVFKMTGFDRLFPICSSVDQAIEKLQTK</sequence>
<dbReference type="NCBIfam" id="TIGR00377">
    <property type="entry name" value="ant_ant_sig"/>
    <property type="match status" value="1"/>
</dbReference>
<dbReference type="Gene3D" id="3.30.750.24">
    <property type="entry name" value="STAS domain"/>
    <property type="match status" value="1"/>
</dbReference>
<evidence type="ECO:0000313" key="4">
    <source>
        <dbReference type="Proteomes" id="UP000680656"/>
    </source>
</evidence>
<keyword evidence="4" id="KW-1185">Reference proteome</keyword>
<reference evidence="3 4" key="1">
    <citation type="submission" date="2021-05" db="EMBL/GenBank/DDBJ databases">
        <title>A novel Methanospirillum isolate from a pyrite-forming mixed culture.</title>
        <authorList>
            <person name="Bunk B."/>
            <person name="Sproer C."/>
            <person name="Spring S."/>
            <person name="Pester M."/>
        </authorList>
    </citation>
    <scope>NUCLEOTIDE SEQUENCE [LARGE SCALE GENOMIC DNA]</scope>
    <source>
        <strain evidence="3 4">J.3.6.1-F.2.7.3</strain>
    </source>
</reference>
<accession>A0A8E7B2M8</accession>
<dbReference type="Pfam" id="PF01740">
    <property type="entry name" value="STAS"/>
    <property type="match status" value="1"/>
</dbReference>
<gene>
    <name evidence="3" type="ORF">KHC33_04490</name>
</gene>
<evidence type="ECO:0000256" key="1">
    <source>
        <dbReference type="ARBA" id="ARBA00009013"/>
    </source>
</evidence>
<organism evidence="3 4">
    <name type="scientific">Methanospirillum purgamenti</name>
    <dbReference type="NCBI Taxonomy" id="2834276"/>
    <lineage>
        <taxon>Archaea</taxon>
        <taxon>Methanobacteriati</taxon>
        <taxon>Methanobacteriota</taxon>
        <taxon>Stenosarchaea group</taxon>
        <taxon>Methanomicrobia</taxon>
        <taxon>Methanomicrobiales</taxon>
        <taxon>Methanospirillaceae</taxon>
        <taxon>Methanospirillum</taxon>
    </lineage>
</organism>
<feature type="domain" description="STAS" evidence="2">
    <location>
        <begin position="5"/>
        <end position="114"/>
    </location>
</feature>
<dbReference type="GO" id="GO:0043856">
    <property type="term" value="F:anti-sigma factor antagonist activity"/>
    <property type="evidence" value="ECO:0007669"/>
    <property type="project" value="InterPro"/>
</dbReference>
<dbReference type="AlphaFoldDB" id="A0A8E7B2M8"/>
<dbReference type="GeneID" id="65566300"/>
<protein>
    <submittedName>
        <fullName evidence="3">STAS domain-containing protein</fullName>
    </submittedName>
</protein>
<dbReference type="InterPro" id="IPR002645">
    <property type="entry name" value="STAS_dom"/>
</dbReference>
<dbReference type="RefSeq" id="WP_214420557.1">
    <property type="nucleotide sequence ID" value="NZ_CP075546.1"/>
</dbReference>